<dbReference type="Proteomes" id="UP000663829">
    <property type="component" value="Unassembled WGS sequence"/>
</dbReference>
<comment type="caution">
    <text evidence="1">The sequence shown here is derived from an EMBL/GenBank/DDBJ whole genome shotgun (WGS) entry which is preliminary data.</text>
</comment>
<protein>
    <submittedName>
        <fullName evidence="1">Uncharacterized protein</fullName>
    </submittedName>
</protein>
<dbReference type="EMBL" id="CAJNOQ010008102">
    <property type="protein sequence ID" value="CAF1188337.1"/>
    <property type="molecule type" value="Genomic_DNA"/>
</dbReference>
<accession>A0A814VH29</accession>
<keyword evidence="3" id="KW-1185">Reference proteome</keyword>
<sequence length="311" mass="36087">MSSNFAKNCDRTKGSNLFKGFLMMLIRDVSAQDADGAFTEFISNVRQQAANNRSSYLEKLFGEEIRAQCLHHFENRVFEKEIEDMRKLILALPYRWNNGQEFLESLKLTLAQVHTGDDTVMDIHRIKMNFSRLEKETHAMLIQESKHKNQGVHDCQNRHYCTEKCSQHPQCDKICLYDASYDIYIMIFMIFIYDVYMIFKNHFHQTLIGNKQVNELKALIDGVGEKHVINYHICGTEYTCADNCAQPGICAIDYDITEKEWTNELNTFPYKFYEPKPARSKCVVARHAPVPILGLEDWHQLGLVPIPTISS</sequence>
<dbReference type="AlphaFoldDB" id="A0A814VH29"/>
<proteinExistence type="predicted"/>
<organism evidence="1 3">
    <name type="scientific">Didymodactylos carnosus</name>
    <dbReference type="NCBI Taxonomy" id="1234261"/>
    <lineage>
        <taxon>Eukaryota</taxon>
        <taxon>Metazoa</taxon>
        <taxon>Spiralia</taxon>
        <taxon>Gnathifera</taxon>
        <taxon>Rotifera</taxon>
        <taxon>Eurotatoria</taxon>
        <taxon>Bdelloidea</taxon>
        <taxon>Philodinida</taxon>
        <taxon>Philodinidae</taxon>
        <taxon>Didymodactylos</taxon>
    </lineage>
</organism>
<evidence type="ECO:0000313" key="2">
    <source>
        <dbReference type="EMBL" id="CAF3952607.1"/>
    </source>
</evidence>
<evidence type="ECO:0000313" key="3">
    <source>
        <dbReference type="Proteomes" id="UP000663829"/>
    </source>
</evidence>
<name>A0A814VH29_9BILA</name>
<gene>
    <name evidence="1" type="ORF">GPM918_LOCUS23072</name>
    <name evidence="2" type="ORF">SRO942_LOCUS23071</name>
</gene>
<dbReference type="Proteomes" id="UP000681722">
    <property type="component" value="Unassembled WGS sequence"/>
</dbReference>
<evidence type="ECO:0000313" key="1">
    <source>
        <dbReference type="EMBL" id="CAF1188337.1"/>
    </source>
</evidence>
<reference evidence="1" key="1">
    <citation type="submission" date="2021-02" db="EMBL/GenBank/DDBJ databases">
        <authorList>
            <person name="Nowell W R."/>
        </authorList>
    </citation>
    <scope>NUCLEOTIDE SEQUENCE</scope>
</reference>
<dbReference type="EMBL" id="CAJOBC010008103">
    <property type="protein sequence ID" value="CAF3952607.1"/>
    <property type="molecule type" value="Genomic_DNA"/>
</dbReference>